<comment type="caution">
    <text evidence="1">The sequence shown here is derived from an EMBL/GenBank/DDBJ whole genome shotgun (WGS) entry which is preliminary data.</text>
</comment>
<name>A0AAE3V9L8_9FIRM</name>
<proteinExistence type="predicted"/>
<keyword evidence="2" id="KW-1185">Reference proteome</keyword>
<dbReference type="AlphaFoldDB" id="A0AAE3V9L8"/>
<evidence type="ECO:0000313" key="2">
    <source>
        <dbReference type="Proteomes" id="UP001241537"/>
    </source>
</evidence>
<dbReference type="InterPro" id="IPR024541">
    <property type="entry name" value="DUF3881"/>
</dbReference>
<dbReference type="Pfam" id="PF12997">
    <property type="entry name" value="DUF3881"/>
    <property type="match status" value="1"/>
</dbReference>
<evidence type="ECO:0000313" key="1">
    <source>
        <dbReference type="EMBL" id="MDQ0151865.1"/>
    </source>
</evidence>
<dbReference type="EMBL" id="JAUSTO010000002">
    <property type="protein sequence ID" value="MDQ0151865.1"/>
    <property type="molecule type" value="Genomic_DNA"/>
</dbReference>
<dbReference type="RefSeq" id="WP_307252997.1">
    <property type="nucleotide sequence ID" value="NZ_JAUSTO010000002.1"/>
</dbReference>
<dbReference type="Proteomes" id="UP001241537">
    <property type="component" value="Unassembled WGS sequence"/>
</dbReference>
<organism evidence="1 2">
    <name type="scientific">Moryella indoligenes</name>
    <dbReference type="NCBI Taxonomy" id="371674"/>
    <lineage>
        <taxon>Bacteria</taxon>
        <taxon>Bacillati</taxon>
        <taxon>Bacillota</taxon>
        <taxon>Clostridia</taxon>
        <taxon>Lachnospirales</taxon>
        <taxon>Lachnospiraceae</taxon>
        <taxon>Moryella</taxon>
    </lineage>
</organism>
<sequence>MHKYLRTIGFSQCHSEEELRALLNQLQERSAGNIRTIRKSNGDTLWELRSELGPGLGVIMGGYILQSGAMTRESYMPYFESKEISSEVFCSIQRHTDNEMYSGLLDDIRVGISLIFRLVNRGEYLQRKQRLLSTNTKGVRLTALSVNGKILLPLQKNARQRAMARTTDSVREQMIEAARNGDEGAMESLTAEDMNTYSMISRRMMKEDIYSIVDSCFMPEGIECDIYVVIGEIMKIDSRKNMMTGEEIWDFLIQTNDLLLHVCINAIDLQGEPKVGRRFKGTIWLQGIAVWESGNTALA</sequence>
<evidence type="ECO:0008006" key="3">
    <source>
        <dbReference type="Google" id="ProtNLM"/>
    </source>
</evidence>
<protein>
    <recommendedName>
        <fullName evidence="3">DUF3881 family protein</fullName>
    </recommendedName>
</protein>
<accession>A0AAE3V9L8</accession>
<gene>
    <name evidence="1" type="ORF">J2S20_000545</name>
</gene>
<reference evidence="1" key="1">
    <citation type="submission" date="2023-07" db="EMBL/GenBank/DDBJ databases">
        <title>Genomic Encyclopedia of Type Strains, Phase IV (KMG-IV): sequencing the most valuable type-strain genomes for metagenomic binning, comparative biology and taxonomic classification.</title>
        <authorList>
            <person name="Goeker M."/>
        </authorList>
    </citation>
    <scope>NUCLEOTIDE SEQUENCE</scope>
    <source>
        <strain evidence="1">DSM 19659</strain>
    </source>
</reference>